<dbReference type="InterPro" id="IPR002831">
    <property type="entry name" value="Tscrpt_reg_TrmB_N"/>
</dbReference>
<sequence>MSPVGESHLNTLMELGLKEYEAKTLAHLLRLGETKAPKLSSISGVPKARIYGILEGLADRGLVEIEPGRPSKYRPKPPDEIIERMVQNKEEEMEQEIEKIRSTEEDFKSQFQKLYESSAEKSRKPLLRTVSVGDPPERETEIMYEDAEDEINIVSKSMEWLPKVVDTLEEAMDRDVEVKVLFLSRELLEEENEPVQNESVQTFEEEMPEAEIRFSKSLLPLRGSIVDPSYEYTSGRAIFLVEERGVPLTLRDAAITENPSLVAGMKRYFDLIWKYESSKIGKG</sequence>
<name>A0A133U2T6_9EURY</name>
<dbReference type="EMBL" id="LHXJ01000154">
    <property type="protein sequence ID" value="KXA88504.1"/>
    <property type="molecule type" value="Genomic_DNA"/>
</dbReference>
<keyword evidence="4" id="KW-1185">Reference proteome</keyword>
<feature type="domain" description="Transcription regulator TrmB N-terminal" evidence="2">
    <location>
        <begin position="12"/>
        <end position="78"/>
    </location>
</feature>
<feature type="coiled-coil region" evidence="1">
    <location>
        <begin position="79"/>
        <end position="110"/>
    </location>
</feature>
<evidence type="ECO:0000313" key="4">
    <source>
        <dbReference type="Proteomes" id="UP000070163"/>
    </source>
</evidence>
<proteinExistence type="predicted"/>
<dbReference type="SUPFAM" id="SSF46785">
    <property type="entry name" value="Winged helix' DNA-binding domain"/>
    <property type="match status" value="1"/>
</dbReference>
<dbReference type="PANTHER" id="PTHR34293">
    <property type="entry name" value="HTH-TYPE TRANSCRIPTIONAL REGULATOR TRMBL2"/>
    <property type="match status" value="1"/>
</dbReference>
<dbReference type="InterPro" id="IPR036390">
    <property type="entry name" value="WH_DNA-bd_sf"/>
</dbReference>
<dbReference type="Proteomes" id="UP000070163">
    <property type="component" value="Unassembled WGS sequence"/>
</dbReference>
<accession>A0A133U2T6</accession>
<dbReference type="Pfam" id="PF01978">
    <property type="entry name" value="TrmB"/>
    <property type="match status" value="1"/>
</dbReference>
<evidence type="ECO:0000259" key="2">
    <source>
        <dbReference type="Pfam" id="PF01978"/>
    </source>
</evidence>
<organism evidence="3 4">
    <name type="scientific">candidate division MSBL1 archaeon SCGC-AAA259A05</name>
    <dbReference type="NCBI Taxonomy" id="1698259"/>
    <lineage>
        <taxon>Archaea</taxon>
        <taxon>Methanobacteriati</taxon>
        <taxon>Methanobacteriota</taxon>
        <taxon>candidate division MSBL1</taxon>
    </lineage>
</organism>
<dbReference type="InterPro" id="IPR036388">
    <property type="entry name" value="WH-like_DNA-bd_sf"/>
</dbReference>
<protein>
    <recommendedName>
        <fullName evidence="2">Transcription regulator TrmB N-terminal domain-containing protein</fullName>
    </recommendedName>
</protein>
<dbReference type="Gene3D" id="1.10.10.10">
    <property type="entry name" value="Winged helix-like DNA-binding domain superfamily/Winged helix DNA-binding domain"/>
    <property type="match status" value="1"/>
</dbReference>
<evidence type="ECO:0000256" key="1">
    <source>
        <dbReference type="SAM" id="Coils"/>
    </source>
</evidence>
<comment type="caution">
    <text evidence="3">The sequence shown here is derived from an EMBL/GenBank/DDBJ whole genome shotgun (WGS) entry which is preliminary data.</text>
</comment>
<dbReference type="AlphaFoldDB" id="A0A133U2T6"/>
<dbReference type="InterPro" id="IPR051797">
    <property type="entry name" value="TrmB-like"/>
</dbReference>
<gene>
    <name evidence="3" type="ORF">AKJ57_06825</name>
</gene>
<evidence type="ECO:0000313" key="3">
    <source>
        <dbReference type="EMBL" id="KXA88504.1"/>
    </source>
</evidence>
<keyword evidence="1" id="KW-0175">Coiled coil</keyword>
<dbReference type="PANTHER" id="PTHR34293:SF1">
    <property type="entry name" value="HTH-TYPE TRANSCRIPTIONAL REGULATOR TRMBL2"/>
    <property type="match status" value="1"/>
</dbReference>
<reference evidence="3 4" key="1">
    <citation type="journal article" date="2016" name="Sci. Rep.">
        <title>Metabolic traits of an uncultured archaeal lineage -MSBL1- from brine pools of the Red Sea.</title>
        <authorList>
            <person name="Mwirichia R."/>
            <person name="Alam I."/>
            <person name="Rashid M."/>
            <person name="Vinu M."/>
            <person name="Ba-Alawi W."/>
            <person name="Anthony Kamau A."/>
            <person name="Kamanda Ngugi D."/>
            <person name="Goker M."/>
            <person name="Klenk H.P."/>
            <person name="Bajic V."/>
            <person name="Stingl U."/>
        </authorList>
    </citation>
    <scope>NUCLEOTIDE SEQUENCE [LARGE SCALE GENOMIC DNA]</scope>
    <source>
        <strain evidence="3">SCGC-AAA259A05</strain>
    </source>
</reference>